<dbReference type="EMBL" id="OOIL02002122">
    <property type="protein sequence ID" value="VFQ80591.1"/>
    <property type="molecule type" value="Genomic_DNA"/>
</dbReference>
<keyword evidence="2" id="KW-0472">Membrane</keyword>
<keyword evidence="2" id="KW-1133">Transmembrane helix</keyword>
<evidence type="ECO:0000259" key="3">
    <source>
        <dbReference type="PROSITE" id="PS51272"/>
    </source>
</evidence>
<proteinExistence type="predicted"/>
<dbReference type="OrthoDB" id="2020668at2759"/>
<reference evidence="4 5" key="1">
    <citation type="submission" date="2018-04" db="EMBL/GenBank/DDBJ databases">
        <authorList>
            <person name="Vogel A."/>
        </authorList>
    </citation>
    <scope>NUCLEOTIDE SEQUENCE [LARGE SCALE GENOMIC DNA]</scope>
</reference>
<feature type="coiled-coil region" evidence="1">
    <location>
        <begin position="671"/>
        <end position="709"/>
    </location>
</feature>
<dbReference type="InterPro" id="IPR001119">
    <property type="entry name" value="SLH_dom"/>
</dbReference>
<keyword evidence="1" id="KW-0175">Coiled coil</keyword>
<evidence type="ECO:0000256" key="1">
    <source>
        <dbReference type="SAM" id="Coils"/>
    </source>
</evidence>
<dbReference type="PROSITE" id="PS51272">
    <property type="entry name" value="SLH"/>
    <property type="match status" value="2"/>
</dbReference>
<organism evidence="4 5">
    <name type="scientific">Cuscuta campestris</name>
    <dbReference type="NCBI Taxonomy" id="132261"/>
    <lineage>
        <taxon>Eukaryota</taxon>
        <taxon>Viridiplantae</taxon>
        <taxon>Streptophyta</taxon>
        <taxon>Embryophyta</taxon>
        <taxon>Tracheophyta</taxon>
        <taxon>Spermatophyta</taxon>
        <taxon>Magnoliopsida</taxon>
        <taxon>eudicotyledons</taxon>
        <taxon>Gunneridae</taxon>
        <taxon>Pentapetalae</taxon>
        <taxon>asterids</taxon>
        <taxon>lamiids</taxon>
        <taxon>Solanales</taxon>
        <taxon>Convolvulaceae</taxon>
        <taxon>Cuscuteae</taxon>
        <taxon>Cuscuta</taxon>
        <taxon>Cuscuta subgen. Grammica</taxon>
        <taxon>Cuscuta sect. Cleistogrammica</taxon>
    </lineage>
</organism>
<dbReference type="Proteomes" id="UP000595140">
    <property type="component" value="Unassembled WGS sequence"/>
</dbReference>
<feature type="transmembrane region" description="Helical" evidence="2">
    <location>
        <begin position="96"/>
        <end position="120"/>
    </location>
</feature>
<evidence type="ECO:0000313" key="4">
    <source>
        <dbReference type="EMBL" id="VFQ80591.1"/>
    </source>
</evidence>
<feature type="domain" description="SLH" evidence="3">
    <location>
        <begin position="569"/>
        <end position="637"/>
    </location>
</feature>
<evidence type="ECO:0000256" key="2">
    <source>
        <dbReference type="SAM" id="Phobius"/>
    </source>
</evidence>
<dbReference type="AlphaFoldDB" id="A0A484LVN4"/>
<gene>
    <name evidence="4" type="ORF">CCAM_LOCUS22367</name>
</gene>
<name>A0A484LVN4_9ASTE</name>
<accession>A0A484LVN4</accession>
<dbReference type="PANTHER" id="PTHR33740">
    <property type="entry name" value="GPI-ANCHORED ADHESIN-LIKE PROTEIN"/>
    <property type="match status" value="1"/>
</dbReference>
<evidence type="ECO:0000313" key="5">
    <source>
        <dbReference type="Proteomes" id="UP000595140"/>
    </source>
</evidence>
<sequence length="939" mass="103357">MSYLTASLSPNSFQLRLTFSYRKPSNLLVRVHVGKKDYNHRLHLLSIGGKTLGRNGNGLERHDFLVNSVSSADEFAGWSGADEAERSNDAEGKQSIAGLLGAGVAGIVLVAGIIFATLSISKHNMSRSKQRMDPLKKQQVMTVVGDDHIDTIESKSSVLNNKVNEDDNLEINGVIDNDPFLHPENHKAADNILSDGSDTGHTFTNSYPIGKAPTKHGSHNEAVSDDTSFATEDLFETPDAGVPESFSHSSFESKDASFASRKPGLLNEQYGEDFDDKHSPRIPAVIPSLTNQSIEHQGVSNLNETGDSYSLRDLPSAEAVNSQSASMVESMVEDVGIQNVVEIPTEADNLVSEAHDADIGELSTTALEGTVVNLNSKEQKENTLNRSIYSFSNSEGIFVYAGIPARSSVSESLQALPGKVLVPAAIDEVHSQALAALQVLKVIEADVQPGDLCTRREYARWLVASSCALSRSIVSKIYPAMYIENVTELAFDDITTEDPDFPFIQGLAEAGLISSKLSRGDMQSSSDGEQSPIFFSPDSPLSRQDLLSWKMALEKRQLPIVDQKMLKQLSGFIDIDKIHPDAWPALAADLASGEHGIIALALGYTRLFQPDKPVTKAQAAIALATGEAYDVVSEELARIEAESMAEKAVTIHKALIAEVEKDVNAIYEKELSLERKKIDAVRKLAEDARQELEKMQAEWEEENLALLKERATVDSEMEAFSRLRSEVEEQLHTLVSNKLEISHDKEKLKKLREDVEHESQEISRLQYELEVERKALSMARAWAEDEAKRARNQAKALKEARDRWEKHGIKVVVDDELQEEANAGVTWLSAGKQLTIEGTVGRAETLEDKLRGISGYVRGKSKDMIHKIMEKIHLYITILRELAQKGCREAVMLKDTATAKMSNSLHSVKHGSAEFGEGVKRFAGDCKQGVEKISQKFKT</sequence>
<protein>
    <recommendedName>
        <fullName evidence="3">SLH domain-containing protein</fullName>
    </recommendedName>
</protein>
<keyword evidence="5" id="KW-1185">Reference proteome</keyword>
<feature type="domain" description="SLH" evidence="3">
    <location>
        <begin position="487"/>
        <end position="564"/>
    </location>
</feature>
<dbReference type="PANTHER" id="PTHR33740:SF3">
    <property type="entry name" value="GPI-ANCHORED ADHESIN-LIKE PROTEIN"/>
    <property type="match status" value="1"/>
</dbReference>
<feature type="coiled-coil region" evidence="1">
    <location>
        <begin position="741"/>
        <end position="807"/>
    </location>
</feature>
<keyword evidence="2" id="KW-0812">Transmembrane</keyword>